<feature type="region of interest" description="Disordered" evidence="1">
    <location>
        <begin position="69"/>
        <end position="105"/>
    </location>
</feature>
<organism evidence="2 3">
    <name type="scientific">Blastomyces percursus</name>
    <dbReference type="NCBI Taxonomy" id="1658174"/>
    <lineage>
        <taxon>Eukaryota</taxon>
        <taxon>Fungi</taxon>
        <taxon>Dikarya</taxon>
        <taxon>Ascomycota</taxon>
        <taxon>Pezizomycotina</taxon>
        <taxon>Eurotiomycetes</taxon>
        <taxon>Eurotiomycetidae</taxon>
        <taxon>Onygenales</taxon>
        <taxon>Ajellomycetaceae</taxon>
        <taxon>Blastomyces</taxon>
    </lineage>
</organism>
<reference evidence="2 3" key="1">
    <citation type="submission" date="2015-08" db="EMBL/GenBank/DDBJ databases">
        <title>Emmonsia species relationships and genome sequence.</title>
        <authorList>
            <person name="Cuomo C.A."/>
            <person name="Schwartz I.S."/>
            <person name="Kenyon C."/>
            <person name="De Hoog G.S."/>
            <person name="Govender N.P."/>
            <person name="Botha A."/>
            <person name="Moreno L."/>
            <person name="De Vries M."/>
            <person name="Munoz J.F."/>
            <person name="Stielow J.B."/>
        </authorList>
    </citation>
    <scope>NUCLEOTIDE SEQUENCE [LARGE SCALE GENOMIC DNA]</scope>
    <source>
        <strain evidence="2 3">EI222</strain>
    </source>
</reference>
<accession>A0A1J9PL69</accession>
<comment type="caution">
    <text evidence="2">The sequence shown here is derived from an EMBL/GenBank/DDBJ whole genome shotgun (WGS) entry which is preliminary data.</text>
</comment>
<dbReference type="VEuPathDB" id="FungiDB:ACJ73_08868"/>
<dbReference type="AlphaFoldDB" id="A0A1J9PL69"/>
<dbReference type="Proteomes" id="UP000242791">
    <property type="component" value="Unassembled WGS sequence"/>
</dbReference>
<proteinExistence type="predicted"/>
<evidence type="ECO:0000313" key="2">
    <source>
        <dbReference type="EMBL" id="OJD16618.1"/>
    </source>
</evidence>
<dbReference type="EMBL" id="LGTZ01002248">
    <property type="protein sequence ID" value="OJD16618.1"/>
    <property type="molecule type" value="Genomic_DNA"/>
</dbReference>
<sequence>MIRQPLSIIFPFLRADSSNNRSAARDLPLPAQRVNMKALGHATHPTRSANLTSSWIEIDMTDDDFQIKPSLLASSAGDEQPVPSNDSKEEMISVDVPEDRNGSVQ</sequence>
<feature type="compositionally biased region" description="Basic and acidic residues" evidence="1">
    <location>
        <begin position="86"/>
        <end position="105"/>
    </location>
</feature>
<protein>
    <submittedName>
        <fullName evidence="2">Uncharacterized protein</fullName>
    </submittedName>
</protein>
<evidence type="ECO:0000256" key="1">
    <source>
        <dbReference type="SAM" id="MobiDB-lite"/>
    </source>
</evidence>
<dbReference type="STRING" id="1658174.A0A1J9PL69"/>
<keyword evidence="3" id="KW-1185">Reference proteome</keyword>
<dbReference type="OrthoDB" id="444631at2759"/>
<name>A0A1J9PL69_9EURO</name>
<gene>
    <name evidence="2" type="ORF">ACJ73_08868</name>
</gene>
<evidence type="ECO:0000313" key="3">
    <source>
        <dbReference type="Proteomes" id="UP000242791"/>
    </source>
</evidence>